<dbReference type="InterPro" id="IPR018060">
    <property type="entry name" value="HTH_AraC"/>
</dbReference>
<dbReference type="InterPro" id="IPR035418">
    <property type="entry name" value="AraC-bd_2"/>
</dbReference>
<dbReference type="PROSITE" id="PS01124">
    <property type="entry name" value="HTH_ARAC_FAMILY_2"/>
    <property type="match status" value="1"/>
</dbReference>
<proteinExistence type="predicted"/>
<gene>
    <name evidence="5" type="ORF">HNP48_006186</name>
</gene>
<evidence type="ECO:0000256" key="2">
    <source>
        <dbReference type="ARBA" id="ARBA00023125"/>
    </source>
</evidence>
<feature type="domain" description="HTH araC/xylS-type" evidence="4">
    <location>
        <begin position="213"/>
        <end position="314"/>
    </location>
</feature>
<dbReference type="Gene3D" id="1.10.10.60">
    <property type="entry name" value="Homeodomain-like"/>
    <property type="match status" value="1"/>
</dbReference>
<evidence type="ECO:0000313" key="6">
    <source>
        <dbReference type="Proteomes" id="UP000575083"/>
    </source>
</evidence>
<dbReference type="EMBL" id="JACHLK010000019">
    <property type="protein sequence ID" value="MBB6563466.1"/>
    <property type="molecule type" value="Genomic_DNA"/>
</dbReference>
<dbReference type="GO" id="GO:0043565">
    <property type="term" value="F:sequence-specific DNA binding"/>
    <property type="evidence" value="ECO:0007669"/>
    <property type="project" value="InterPro"/>
</dbReference>
<evidence type="ECO:0000256" key="1">
    <source>
        <dbReference type="ARBA" id="ARBA00023015"/>
    </source>
</evidence>
<dbReference type="PRINTS" id="PR00032">
    <property type="entry name" value="HTHARAC"/>
</dbReference>
<evidence type="ECO:0000256" key="3">
    <source>
        <dbReference type="ARBA" id="ARBA00023163"/>
    </source>
</evidence>
<evidence type="ECO:0000313" key="5">
    <source>
        <dbReference type="EMBL" id="MBB6563466.1"/>
    </source>
</evidence>
<dbReference type="AlphaFoldDB" id="A0A7X0PL96"/>
<dbReference type="Pfam" id="PF14525">
    <property type="entry name" value="AraC_binding_2"/>
    <property type="match status" value="1"/>
</dbReference>
<reference evidence="5 6" key="1">
    <citation type="submission" date="2020-08" db="EMBL/GenBank/DDBJ databases">
        <title>Functional genomics of gut bacteria from endangered species of beetles.</title>
        <authorList>
            <person name="Carlos-Shanley C."/>
        </authorList>
    </citation>
    <scope>NUCLEOTIDE SEQUENCE [LARGE SCALE GENOMIC DNA]</scope>
    <source>
        <strain evidence="5 6">S00198</strain>
    </source>
</reference>
<organism evidence="5 6">
    <name type="scientific">Acidovorax soli</name>
    <dbReference type="NCBI Taxonomy" id="592050"/>
    <lineage>
        <taxon>Bacteria</taxon>
        <taxon>Pseudomonadati</taxon>
        <taxon>Pseudomonadota</taxon>
        <taxon>Betaproteobacteria</taxon>
        <taxon>Burkholderiales</taxon>
        <taxon>Comamonadaceae</taxon>
        <taxon>Acidovorax</taxon>
    </lineage>
</organism>
<accession>A0A7X0PL96</accession>
<dbReference type="SUPFAM" id="SSF46689">
    <property type="entry name" value="Homeodomain-like"/>
    <property type="match status" value="1"/>
</dbReference>
<dbReference type="InterPro" id="IPR050204">
    <property type="entry name" value="AraC_XylS_family_regulators"/>
</dbReference>
<dbReference type="PROSITE" id="PS00041">
    <property type="entry name" value="HTH_ARAC_FAMILY_1"/>
    <property type="match status" value="1"/>
</dbReference>
<dbReference type="InterPro" id="IPR009057">
    <property type="entry name" value="Homeodomain-like_sf"/>
</dbReference>
<keyword evidence="6" id="KW-1185">Reference proteome</keyword>
<dbReference type="PANTHER" id="PTHR46796">
    <property type="entry name" value="HTH-TYPE TRANSCRIPTIONAL ACTIVATOR RHAS-RELATED"/>
    <property type="match status" value="1"/>
</dbReference>
<keyword evidence="3" id="KW-0804">Transcription</keyword>
<protein>
    <submittedName>
        <fullName evidence="5">AraC-like DNA-binding protein</fullName>
    </submittedName>
</protein>
<dbReference type="PANTHER" id="PTHR46796:SF6">
    <property type="entry name" value="ARAC SUBFAMILY"/>
    <property type="match status" value="1"/>
</dbReference>
<dbReference type="RefSeq" id="WP_184864535.1">
    <property type="nucleotide sequence ID" value="NZ_JACHLK010000019.1"/>
</dbReference>
<dbReference type="InterPro" id="IPR018062">
    <property type="entry name" value="HTH_AraC-typ_CS"/>
</dbReference>
<dbReference type="InterPro" id="IPR020449">
    <property type="entry name" value="Tscrpt_reg_AraC-type_HTH"/>
</dbReference>
<dbReference type="SMART" id="SM00342">
    <property type="entry name" value="HTH_ARAC"/>
    <property type="match status" value="1"/>
</dbReference>
<evidence type="ECO:0000259" key="4">
    <source>
        <dbReference type="PROSITE" id="PS01124"/>
    </source>
</evidence>
<sequence>MSQLLSTDPIPPRERLAYWTDMICTTYVQLECDAPDAEGFGGSIQSHHLPGLDLSVVRSRAQRVVRTPRSISRAADDCFIVSLQTRGHGVISQDGRDAAVAPGDFALYDSTRPYTLQFSEDFEEIVLKLRGEQLRALVTGTEQLTATTVSGRSGAGHLMAHMVTALRDEADRLPAASAAAVASGVISVLAAGLQSLPACHLVEPSAMGAYHVARIKRHIDARLRDPGLSVESVARDLGMSSGHLHRLFKTEPQSPSHYLWGQRLDGASRELLDARRARASVSEIAFGWGFNDAAHFSRAFKERFGRAPREWRAQGPAAARG</sequence>
<dbReference type="Proteomes" id="UP000575083">
    <property type="component" value="Unassembled WGS sequence"/>
</dbReference>
<name>A0A7X0PL96_9BURK</name>
<dbReference type="GO" id="GO:0003700">
    <property type="term" value="F:DNA-binding transcription factor activity"/>
    <property type="evidence" value="ECO:0007669"/>
    <property type="project" value="InterPro"/>
</dbReference>
<keyword evidence="2 5" id="KW-0238">DNA-binding</keyword>
<comment type="caution">
    <text evidence="5">The sequence shown here is derived from an EMBL/GenBank/DDBJ whole genome shotgun (WGS) entry which is preliminary data.</text>
</comment>
<dbReference type="Pfam" id="PF12833">
    <property type="entry name" value="HTH_18"/>
    <property type="match status" value="1"/>
</dbReference>
<keyword evidence="1" id="KW-0805">Transcription regulation</keyword>